<protein>
    <recommendedName>
        <fullName evidence="2">SCP domain-containing protein</fullName>
    </recommendedName>
</protein>
<dbReference type="InterPro" id="IPR018244">
    <property type="entry name" value="Allrgn_V5/Tpx1_CS"/>
</dbReference>
<keyword evidence="1" id="KW-0732">Signal</keyword>
<feature type="signal peptide" evidence="1">
    <location>
        <begin position="1"/>
        <end position="18"/>
    </location>
</feature>
<gene>
    <name evidence="3" type="ORF">SAPINGB_P001477</name>
</gene>
<dbReference type="OrthoDB" id="337038at2759"/>
<dbReference type="RefSeq" id="XP_031852090.1">
    <property type="nucleotide sequence ID" value="XM_031996199.1"/>
</dbReference>
<sequence>MKFSTASVSAFLAALASAAPSPQNVQTVTVYGNPQQTVTQASNTFTTQAAEVYDNAANADNNVLVQTVVVEKTVVVDQNGNIVTLQSPSTATAAAAETASSTASVATPNSAGAWNHIHSHSSANGVQASSTSQVYVPSSFVTLSSSAAAVPSPSTSSVVVVPSTFSTSSVVVVPTTSSTPVVVPTTTSTPVVVPTTTSSTPSSTSTAAAVASDTGSSTNLDSFASECLSTHNKYRALHSAPDLTWNSTLSDYAQNYLNGQNCVFAHSGGPYGENIAMGYSSASDAIAAWYNEEDLYDYSSGQYSSSTGHFTQIVWTSTTALGCATYDCGSSGSFLVCEYYPAGNVIGYFTENVFANKRK</sequence>
<feature type="domain" description="SCP" evidence="2">
    <location>
        <begin position="222"/>
        <end position="347"/>
    </location>
</feature>
<dbReference type="SUPFAM" id="SSF55797">
    <property type="entry name" value="PR-1-like"/>
    <property type="match status" value="1"/>
</dbReference>
<evidence type="ECO:0000259" key="2">
    <source>
        <dbReference type="SMART" id="SM00198"/>
    </source>
</evidence>
<dbReference type="GO" id="GO:0005576">
    <property type="term" value="C:extracellular region"/>
    <property type="evidence" value="ECO:0007669"/>
    <property type="project" value="InterPro"/>
</dbReference>
<evidence type="ECO:0000256" key="1">
    <source>
        <dbReference type="SAM" id="SignalP"/>
    </source>
</evidence>
<keyword evidence="4" id="KW-1185">Reference proteome</keyword>
<reference evidence="3 4" key="1">
    <citation type="submission" date="2019-09" db="EMBL/GenBank/DDBJ databases">
        <authorList>
            <person name="Brejova B."/>
        </authorList>
    </citation>
    <scope>NUCLEOTIDE SEQUENCE [LARGE SCALE GENOMIC DNA]</scope>
</reference>
<dbReference type="GeneID" id="43580299"/>
<evidence type="ECO:0000313" key="3">
    <source>
        <dbReference type="EMBL" id="VVT46968.1"/>
    </source>
</evidence>
<dbReference type="AlphaFoldDB" id="A0A5E8BC25"/>
<organism evidence="3 4">
    <name type="scientific">Magnusiomyces paraingens</name>
    <dbReference type="NCBI Taxonomy" id="2606893"/>
    <lineage>
        <taxon>Eukaryota</taxon>
        <taxon>Fungi</taxon>
        <taxon>Dikarya</taxon>
        <taxon>Ascomycota</taxon>
        <taxon>Saccharomycotina</taxon>
        <taxon>Dipodascomycetes</taxon>
        <taxon>Dipodascales</taxon>
        <taxon>Dipodascaceae</taxon>
        <taxon>Magnusiomyces</taxon>
    </lineage>
</organism>
<dbReference type="Gene3D" id="3.40.33.10">
    <property type="entry name" value="CAP"/>
    <property type="match status" value="1"/>
</dbReference>
<dbReference type="PANTHER" id="PTHR10334">
    <property type="entry name" value="CYSTEINE-RICH SECRETORY PROTEIN-RELATED"/>
    <property type="match status" value="1"/>
</dbReference>
<accession>A0A5E8BC25</accession>
<dbReference type="InterPro" id="IPR001283">
    <property type="entry name" value="CRISP-related"/>
</dbReference>
<dbReference type="PROSITE" id="PS01009">
    <property type="entry name" value="CRISP_1"/>
    <property type="match status" value="1"/>
</dbReference>
<dbReference type="Pfam" id="PF00188">
    <property type="entry name" value="CAP"/>
    <property type="match status" value="1"/>
</dbReference>
<dbReference type="EMBL" id="CABVLU010000001">
    <property type="protein sequence ID" value="VVT46968.1"/>
    <property type="molecule type" value="Genomic_DNA"/>
</dbReference>
<proteinExistence type="predicted"/>
<feature type="chain" id="PRO_5022739467" description="SCP domain-containing protein" evidence="1">
    <location>
        <begin position="19"/>
        <end position="359"/>
    </location>
</feature>
<dbReference type="InterPro" id="IPR035940">
    <property type="entry name" value="CAP_sf"/>
</dbReference>
<name>A0A5E8BC25_9ASCO</name>
<evidence type="ECO:0000313" key="4">
    <source>
        <dbReference type="Proteomes" id="UP000398389"/>
    </source>
</evidence>
<dbReference type="SMART" id="SM00198">
    <property type="entry name" value="SCP"/>
    <property type="match status" value="1"/>
</dbReference>
<dbReference type="FunFam" id="3.40.33.10:FF:000010">
    <property type="entry name" value="Predicted protein"/>
    <property type="match status" value="1"/>
</dbReference>
<dbReference type="PRINTS" id="PR00837">
    <property type="entry name" value="V5TPXLIKE"/>
</dbReference>
<dbReference type="Proteomes" id="UP000398389">
    <property type="component" value="Unassembled WGS sequence"/>
</dbReference>
<dbReference type="InterPro" id="IPR014044">
    <property type="entry name" value="CAP_dom"/>
</dbReference>